<proteinExistence type="predicted"/>
<evidence type="ECO:0000313" key="3">
    <source>
        <dbReference type="Proteomes" id="UP001174936"/>
    </source>
</evidence>
<dbReference type="AlphaFoldDB" id="A0AA39XZK9"/>
<dbReference type="Proteomes" id="UP001174936">
    <property type="component" value="Unassembled WGS sequence"/>
</dbReference>
<sequence length="328" mass="37483">MASPTRQRPRGRARRDMNPDDDEDDNGGRDNQKNPKRRETAHPNQSFACPYAKTFPVKHISCLKYCMKRIGDVKSHLQRHHMMPVHCPNCGLIFAGRKKHEDRASHIRTRTCASVNFHPLTGLSPEQMERLKDCPEASGPGSRYERRWFGLWNVLFLESGYPPPDTPYTASEFQERIDLAAVEVINDTQFTDFGNVFPVNRQDIDNFKHYVVQRFKRYAAEQYDTRSVATSQVQHPAAHIEQLTLRQQAGQLLGYDSFDGQAHGQMDDWDLNHQWNCFTLPGGTLTATSTTSLGPLANNAPNDNTDQDYYEFFGDDDLDDYDPSPSNL</sequence>
<name>A0AA39XZK9_9PEZI</name>
<feature type="region of interest" description="Disordered" evidence="1">
    <location>
        <begin position="1"/>
        <end position="45"/>
    </location>
</feature>
<dbReference type="EMBL" id="JAULSV010000005">
    <property type="protein sequence ID" value="KAK0643213.1"/>
    <property type="molecule type" value="Genomic_DNA"/>
</dbReference>
<gene>
    <name evidence="2" type="ORF">B0T16DRAFT_178680</name>
</gene>
<organism evidence="2 3">
    <name type="scientific">Cercophora newfieldiana</name>
    <dbReference type="NCBI Taxonomy" id="92897"/>
    <lineage>
        <taxon>Eukaryota</taxon>
        <taxon>Fungi</taxon>
        <taxon>Dikarya</taxon>
        <taxon>Ascomycota</taxon>
        <taxon>Pezizomycotina</taxon>
        <taxon>Sordariomycetes</taxon>
        <taxon>Sordariomycetidae</taxon>
        <taxon>Sordariales</taxon>
        <taxon>Lasiosphaeriaceae</taxon>
        <taxon>Cercophora</taxon>
    </lineage>
</organism>
<comment type="caution">
    <text evidence="2">The sequence shown here is derived from an EMBL/GenBank/DDBJ whole genome shotgun (WGS) entry which is preliminary data.</text>
</comment>
<reference evidence="2" key="1">
    <citation type="submission" date="2023-06" db="EMBL/GenBank/DDBJ databases">
        <title>Genome-scale phylogeny and comparative genomics of the fungal order Sordariales.</title>
        <authorList>
            <consortium name="Lawrence Berkeley National Laboratory"/>
            <person name="Hensen N."/>
            <person name="Bonometti L."/>
            <person name="Westerberg I."/>
            <person name="Brannstrom I.O."/>
            <person name="Guillou S."/>
            <person name="Cros-Aarteil S."/>
            <person name="Calhoun S."/>
            <person name="Haridas S."/>
            <person name="Kuo A."/>
            <person name="Mondo S."/>
            <person name="Pangilinan J."/>
            <person name="Riley R."/>
            <person name="Labutti K."/>
            <person name="Andreopoulos B."/>
            <person name="Lipzen A."/>
            <person name="Chen C."/>
            <person name="Yanf M."/>
            <person name="Daum C."/>
            <person name="Ng V."/>
            <person name="Clum A."/>
            <person name="Steindorff A."/>
            <person name="Ohm R."/>
            <person name="Martin F."/>
            <person name="Silar P."/>
            <person name="Natvig D."/>
            <person name="Lalanne C."/>
            <person name="Gautier V."/>
            <person name="Ament-Velasquez S.L."/>
            <person name="Kruys A."/>
            <person name="Hutchinson M.I."/>
            <person name="Powell A.J."/>
            <person name="Barry K."/>
            <person name="Miller A.N."/>
            <person name="Grigoriev I.V."/>
            <person name="Debuchy R."/>
            <person name="Gladieux P."/>
            <person name="Thoren M.H."/>
            <person name="Johannesson H."/>
        </authorList>
    </citation>
    <scope>NUCLEOTIDE SEQUENCE</scope>
    <source>
        <strain evidence="2">SMH2532-1</strain>
    </source>
</reference>
<dbReference type="PANTHER" id="PTHR38166:SF1">
    <property type="entry name" value="C2H2-TYPE DOMAIN-CONTAINING PROTEIN"/>
    <property type="match status" value="1"/>
</dbReference>
<dbReference type="PANTHER" id="PTHR38166">
    <property type="entry name" value="C2H2-TYPE DOMAIN-CONTAINING PROTEIN-RELATED"/>
    <property type="match status" value="1"/>
</dbReference>
<evidence type="ECO:0000313" key="2">
    <source>
        <dbReference type="EMBL" id="KAK0643213.1"/>
    </source>
</evidence>
<feature type="compositionally biased region" description="Basic and acidic residues" evidence="1">
    <location>
        <begin position="26"/>
        <end position="41"/>
    </location>
</feature>
<evidence type="ECO:0000256" key="1">
    <source>
        <dbReference type="SAM" id="MobiDB-lite"/>
    </source>
</evidence>
<protein>
    <recommendedName>
        <fullName evidence="4">C2H2-type domain-containing protein</fullName>
    </recommendedName>
</protein>
<accession>A0AA39XZK9</accession>
<evidence type="ECO:0008006" key="4">
    <source>
        <dbReference type="Google" id="ProtNLM"/>
    </source>
</evidence>
<keyword evidence="3" id="KW-1185">Reference proteome</keyword>